<evidence type="ECO:0000313" key="2">
    <source>
        <dbReference type="Proteomes" id="UP000821845"/>
    </source>
</evidence>
<gene>
    <name evidence="1" type="ORF">HPB50_005880</name>
</gene>
<dbReference type="EMBL" id="CM023485">
    <property type="protein sequence ID" value="KAH6929793.1"/>
    <property type="molecule type" value="Genomic_DNA"/>
</dbReference>
<evidence type="ECO:0000313" key="1">
    <source>
        <dbReference type="EMBL" id="KAH6929793.1"/>
    </source>
</evidence>
<accession>A0ACB7S7Y6</accession>
<dbReference type="Proteomes" id="UP000821845">
    <property type="component" value="Chromosome 5"/>
</dbReference>
<reference evidence="1" key="1">
    <citation type="submission" date="2020-05" db="EMBL/GenBank/DDBJ databases">
        <title>Large-scale comparative analyses of tick genomes elucidate their genetic diversity and vector capacities.</title>
        <authorList>
            <person name="Jia N."/>
            <person name="Wang J."/>
            <person name="Shi W."/>
            <person name="Du L."/>
            <person name="Sun Y."/>
            <person name="Zhan W."/>
            <person name="Jiang J."/>
            <person name="Wang Q."/>
            <person name="Zhang B."/>
            <person name="Ji P."/>
            <person name="Sakyi L.B."/>
            <person name="Cui X."/>
            <person name="Yuan T."/>
            <person name="Jiang B."/>
            <person name="Yang W."/>
            <person name="Lam T.T.-Y."/>
            <person name="Chang Q."/>
            <person name="Ding S."/>
            <person name="Wang X."/>
            <person name="Zhu J."/>
            <person name="Ruan X."/>
            <person name="Zhao L."/>
            <person name="Wei J."/>
            <person name="Que T."/>
            <person name="Du C."/>
            <person name="Cheng J."/>
            <person name="Dai P."/>
            <person name="Han X."/>
            <person name="Huang E."/>
            <person name="Gao Y."/>
            <person name="Liu J."/>
            <person name="Shao H."/>
            <person name="Ye R."/>
            <person name="Li L."/>
            <person name="Wei W."/>
            <person name="Wang X."/>
            <person name="Wang C."/>
            <person name="Yang T."/>
            <person name="Huo Q."/>
            <person name="Li W."/>
            <person name="Guo W."/>
            <person name="Chen H."/>
            <person name="Zhou L."/>
            <person name="Ni X."/>
            <person name="Tian J."/>
            <person name="Zhou Y."/>
            <person name="Sheng Y."/>
            <person name="Liu T."/>
            <person name="Pan Y."/>
            <person name="Xia L."/>
            <person name="Li J."/>
            <person name="Zhao F."/>
            <person name="Cao W."/>
        </authorList>
    </citation>
    <scope>NUCLEOTIDE SEQUENCE</scope>
    <source>
        <strain evidence="1">Hyas-2018</strain>
    </source>
</reference>
<comment type="caution">
    <text evidence="1">The sequence shown here is derived from an EMBL/GenBank/DDBJ whole genome shotgun (WGS) entry which is preliminary data.</text>
</comment>
<keyword evidence="2" id="KW-1185">Reference proteome</keyword>
<proteinExistence type="predicted"/>
<sequence>MPPPRRRRRVLQPRRRAHRPNARMGHREREGKEQGDGGSLGRAPERSDLTGDGRAPHTRVEPRGAASSSNGGAARSSPVRRRPALAFPHSLPPLLSPFCPARAVTQAAGGTEHGPFVDDCCCGPAGLLSLSSPCVLPSLHRKPHRVCAPPEPFVPWHLPTSFPPSGVLAVVDSRARFWVSIVLPPPRSQRVMCVAGVVYPEERTTEPTVPTVFHRPRMTIADARRCHYLPISVFFADCPHC</sequence>
<organism evidence="1 2">
    <name type="scientific">Hyalomma asiaticum</name>
    <name type="common">Tick</name>
    <dbReference type="NCBI Taxonomy" id="266040"/>
    <lineage>
        <taxon>Eukaryota</taxon>
        <taxon>Metazoa</taxon>
        <taxon>Ecdysozoa</taxon>
        <taxon>Arthropoda</taxon>
        <taxon>Chelicerata</taxon>
        <taxon>Arachnida</taxon>
        <taxon>Acari</taxon>
        <taxon>Parasitiformes</taxon>
        <taxon>Ixodida</taxon>
        <taxon>Ixodoidea</taxon>
        <taxon>Ixodidae</taxon>
        <taxon>Hyalomminae</taxon>
        <taxon>Hyalomma</taxon>
    </lineage>
</organism>
<protein>
    <submittedName>
        <fullName evidence="1">Uncharacterized protein</fullName>
    </submittedName>
</protein>
<name>A0ACB7S7Y6_HYAAI</name>